<name>K1WPM7_TRIAC</name>
<evidence type="ECO:0000313" key="1">
    <source>
        <dbReference type="EMBL" id="EKD03014.1"/>
    </source>
</evidence>
<proteinExistence type="predicted"/>
<dbReference type="Proteomes" id="UP000006757">
    <property type="component" value="Unassembled WGS sequence"/>
</dbReference>
<gene>
    <name evidence="1" type="ORF">A1Q2_02669</name>
</gene>
<accession>K1WPM7</accession>
<keyword evidence="2" id="KW-1185">Reference proteome</keyword>
<protein>
    <submittedName>
        <fullName evidence="1">Uncharacterized protein</fullName>
    </submittedName>
</protein>
<dbReference type="InParanoid" id="K1WPM7"/>
<reference evidence="1 2" key="1">
    <citation type="journal article" date="2012" name="Eukaryot. Cell">
        <title>Genome sequence of the Trichosporon asahii environmental strain CBS 8904.</title>
        <authorList>
            <person name="Yang R.Y."/>
            <person name="Li H.T."/>
            <person name="Zhu H."/>
            <person name="Zhou G.P."/>
            <person name="Wang M."/>
            <person name="Wang L."/>
        </authorList>
    </citation>
    <scope>NUCLEOTIDE SEQUENCE [LARGE SCALE GENOMIC DNA]</scope>
    <source>
        <strain evidence="1 2">CBS 8904</strain>
    </source>
</reference>
<organism evidence="1 2">
    <name type="scientific">Trichosporon asahii var. asahii (strain CBS 8904)</name>
    <name type="common">Yeast</name>
    <dbReference type="NCBI Taxonomy" id="1220162"/>
    <lineage>
        <taxon>Eukaryota</taxon>
        <taxon>Fungi</taxon>
        <taxon>Dikarya</taxon>
        <taxon>Basidiomycota</taxon>
        <taxon>Agaricomycotina</taxon>
        <taxon>Tremellomycetes</taxon>
        <taxon>Trichosporonales</taxon>
        <taxon>Trichosporonaceae</taxon>
        <taxon>Trichosporon</taxon>
    </lineage>
</organism>
<dbReference type="AlphaFoldDB" id="K1WPM7"/>
<dbReference type="EMBL" id="AMBO01000270">
    <property type="protein sequence ID" value="EKD03014.1"/>
    <property type="molecule type" value="Genomic_DNA"/>
</dbReference>
<comment type="caution">
    <text evidence="1">The sequence shown here is derived from an EMBL/GenBank/DDBJ whole genome shotgun (WGS) entry which is preliminary data.</text>
</comment>
<dbReference type="HOGENOM" id="CLU_068526_0_0_1"/>
<sequence>MSTYIIGDNAGGKYFAGEGGKRAESTLKVPTHFLSRDDETHAVHLKLLHDRGAVYSAYRNGTDGEKKVALVSTGPDPVIQNFERCTGEDWEIAQSVIPYTTHTDCMVAFGGRKCWMNNGSKVKSADRTDGDNSNNIELRNGLMVIAITRFVDDGARLYAVQVDDGLLELDKSEAVFTPPGQQTNEVKLVSSDSRCLFWNKSDQTAYEIIFKGVMSEPTIKTIWDAKDDPVADIVGGTDGRFILVTSNKAFLLTGDKLDEIKIPNEDLGGEGYKWALGHGWEICFGYDKIWGRGKNVSNVLLSDADELKDWTEIKIPKDASGKKGPFDAASIQKVWAAPKAWAFQVWDD</sequence>
<evidence type="ECO:0000313" key="2">
    <source>
        <dbReference type="Proteomes" id="UP000006757"/>
    </source>
</evidence>